<dbReference type="GO" id="GO:0009252">
    <property type="term" value="P:peptidoglycan biosynthetic process"/>
    <property type="evidence" value="ECO:0007669"/>
    <property type="project" value="UniProtKB-KW"/>
</dbReference>
<keyword evidence="13" id="KW-0012">Acyltransferase</keyword>
<keyword evidence="9" id="KW-0677">Repeat</keyword>
<dbReference type="Gene3D" id="2.160.10.10">
    <property type="entry name" value="Hexapeptide repeat proteins"/>
    <property type="match status" value="1"/>
</dbReference>
<organism evidence="18 19">
    <name type="scientific">Candidatus Fonsibacter lacus</name>
    <dbReference type="NCBI Taxonomy" id="2576439"/>
    <lineage>
        <taxon>Bacteria</taxon>
        <taxon>Pseudomonadati</taxon>
        <taxon>Pseudomonadota</taxon>
        <taxon>Alphaproteobacteria</taxon>
        <taxon>Candidatus Pelagibacterales</taxon>
        <taxon>Candidatus Pelagibacterales incertae sedis</taxon>
        <taxon>Candidatus Fonsibacter</taxon>
    </lineage>
</organism>
<keyword evidence="14" id="KW-0961">Cell wall biogenesis/degradation</keyword>
<dbReference type="InterPro" id="IPR001451">
    <property type="entry name" value="Hexapep"/>
</dbReference>
<dbReference type="GO" id="GO:0019134">
    <property type="term" value="F:glucosamine-1-phosphate N-acetyltransferase activity"/>
    <property type="evidence" value="ECO:0007669"/>
    <property type="project" value="UniProtKB-EC"/>
</dbReference>
<evidence type="ECO:0000313" key="18">
    <source>
        <dbReference type="EMBL" id="NCU53021.1"/>
    </source>
</evidence>
<dbReference type="SUPFAM" id="SSF51161">
    <property type="entry name" value="Trimeric LpxA-like enzymes"/>
    <property type="match status" value="1"/>
</dbReference>
<dbReference type="PROSITE" id="PS00101">
    <property type="entry name" value="HEXAPEP_TRANSFERASES"/>
    <property type="match status" value="1"/>
</dbReference>
<dbReference type="GO" id="GO:0008360">
    <property type="term" value="P:regulation of cell shape"/>
    <property type="evidence" value="ECO:0007669"/>
    <property type="project" value="UniProtKB-KW"/>
</dbReference>
<evidence type="ECO:0000256" key="8">
    <source>
        <dbReference type="ARBA" id="ARBA00022723"/>
    </source>
</evidence>
<evidence type="ECO:0000256" key="17">
    <source>
        <dbReference type="ARBA" id="ARBA00049628"/>
    </source>
</evidence>
<keyword evidence="12" id="KW-0573">Peptidoglycan synthesis</keyword>
<dbReference type="GO" id="GO:0006048">
    <property type="term" value="P:UDP-N-acetylglucosamine biosynthetic process"/>
    <property type="evidence" value="ECO:0007669"/>
    <property type="project" value="InterPro"/>
</dbReference>
<gene>
    <name evidence="18" type="ORF">EBX74_01770</name>
</gene>
<evidence type="ECO:0000256" key="12">
    <source>
        <dbReference type="ARBA" id="ARBA00022984"/>
    </source>
</evidence>
<dbReference type="GO" id="GO:0046872">
    <property type="term" value="F:metal ion binding"/>
    <property type="evidence" value="ECO:0007669"/>
    <property type="project" value="UniProtKB-KW"/>
</dbReference>
<comment type="catalytic activity">
    <reaction evidence="15">
        <text>alpha-D-glucosamine 1-phosphate + acetyl-CoA = N-acetyl-alpha-D-glucosamine 1-phosphate + CoA + H(+)</text>
        <dbReference type="Rhea" id="RHEA:13725"/>
        <dbReference type="ChEBI" id="CHEBI:15378"/>
        <dbReference type="ChEBI" id="CHEBI:57287"/>
        <dbReference type="ChEBI" id="CHEBI:57288"/>
        <dbReference type="ChEBI" id="CHEBI:57776"/>
        <dbReference type="ChEBI" id="CHEBI:58516"/>
        <dbReference type="EC" id="2.3.1.157"/>
    </reaction>
</comment>
<comment type="catalytic activity">
    <reaction evidence="16">
        <text>N-acetyl-alpha-D-glucosamine 1-phosphate + UTP + H(+) = UDP-N-acetyl-alpha-D-glucosamine + diphosphate</text>
        <dbReference type="Rhea" id="RHEA:13509"/>
        <dbReference type="ChEBI" id="CHEBI:15378"/>
        <dbReference type="ChEBI" id="CHEBI:33019"/>
        <dbReference type="ChEBI" id="CHEBI:46398"/>
        <dbReference type="ChEBI" id="CHEBI:57705"/>
        <dbReference type="ChEBI" id="CHEBI:57776"/>
        <dbReference type="EC" id="2.7.7.23"/>
    </reaction>
</comment>
<evidence type="ECO:0000256" key="10">
    <source>
        <dbReference type="ARBA" id="ARBA00022842"/>
    </source>
</evidence>
<dbReference type="EMBL" id="RGOB01000033">
    <property type="protein sequence ID" value="NCU53021.1"/>
    <property type="molecule type" value="Genomic_DNA"/>
</dbReference>
<evidence type="ECO:0000256" key="5">
    <source>
        <dbReference type="ARBA" id="ARBA00022490"/>
    </source>
</evidence>
<comment type="similarity">
    <text evidence="4">In the N-terminal section; belongs to the N-acetylglucosamine-1-phosphate uridyltransferase family.</text>
</comment>
<dbReference type="InterPro" id="IPR018357">
    <property type="entry name" value="Hexapep_transf_CS"/>
</dbReference>
<evidence type="ECO:0000256" key="2">
    <source>
        <dbReference type="ARBA" id="ARBA00004496"/>
    </source>
</evidence>
<keyword evidence="11" id="KW-0133">Cell shape</keyword>
<accession>A0A966HMZ5</accession>
<comment type="caution">
    <text evidence="18">The sequence shown here is derived from an EMBL/GenBank/DDBJ whole genome shotgun (WGS) entry which is preliminary data.</text>
</comment>
<reference evidence="18" key="1">
    <citation type="submission" date="2018-10" db="EMBL/GenBank/DDBJ databases">
        <title>Iterative Subtractive Binning of Freshwater Chronoseries Metagenomes Recovers Nearly Complete Genomes from over Four Hundred Novel Species.</title>
        <authorList>
            <person name="Rodriguez-R L.M."/>
            <person name="Tsementzi D."/>
            <person name="Luo C."/>
            <person name="Konstantinidis K.T."/>
        </authorList>
    </citation>
    <scope>NUCLEOTIDE SEQUENCE</scope>
    <source>
        <strain evidence="18">WB8_2A_004</strain>
    </source>
</reference>
<comment type="function">
    <text evidence="17">Catalyzes the last two sequential reactions in the de novo biosynthetic pathway for UDP-N-acetylglucosamine (UDP-GlcNAc). The C-terminal domain catalyzes the transfer of acetyl group from acetyl coenzyme A to glucosamine-1-phosphate (GlcN-1-P) to produce N-acetylglucosamine-1-phosphate (GlcNAc-1-P), which is converted into UDP-GlcNAc by the transfer of uridine 5-monophosphate (from uridine 5-triphosphate), a reaction catalyzed by the N-terminal domain.</text>
</comment>
<evidence type="ECO:0000256" key="1">
    <source>
        <dbReference type="ARBA" id="ARBA00001946"/>
    </source>
</evidence>
<evidence type="ECO:0000256" key="6">
    <source>
        <dbReference type="ARBA" id="ARBA00022679"/>
    </source>
</evidence>
<dbReference type="InterPro" id="IPR011004">
    <property type="entry name" value="Trimer_LpxA-like_sf"/>
</dbReference>
<protein>
    <submittedName>
        <fullName evidence="18">UDP-N-acetylglucosamine pyrophosphorylase</fullName>
    </submittedName>
</protein>
<evidence type="ECO:0000313" key="19">
    <source>
        <dbReference type="Proteomes" id="UP000747791"/>
    </source>
</evidence>
<evidence type="ECO:0000256" key="16">
    <source>
        <dbReference type="ARBA" id="ARBA00048493"/>
    </source>
</evidence>
<dbReference type="Pfam" id="PF00132">
    <property type="entry name" value="Hexapep"/>
    <property type="match status" value="3"/>
</dbReference>
<keyword evidence="5" id="KW-0963">Cytoplasm</keyword>
<dbReference type="PANTHER" id="PTHR43584:SF3">
    <property type="entry name" value="BIFUNCTIONAL PROTEIN GLMU"/>
    <property type="match status" value="1"/>
</dbReference>
<evidence type="ECO:0000256" key="7">
    <source>
        <dbReference type="ARBA" id="ARBA00022695"/>
    </source>
</evidence>
<dbReference type="Proteomes" id="UP000747791">
    <property type="component" value="Unassembled WGS sequence"/>
</dbReference>
<dbReference type="AlphaFoldDB" id="A0A966HMZ5"/>
<evidence type="ECO:0000256" key="14">
    <source>
        <dbReference type="ARBA" id="ARBA00023316"/>
    </source>
</evidence>
<dbReference type="GO" id="GO:0005737">
    <property type="term" value="C:cytoplasm"/>
    <property type="evidence" value="ECO:0007669"/>
    <property type="project" value="UniProtKB-SubCell"/>
</dbReference>
<evidence type="ECO:0000256" key="11">
    <source>
        <dbReference type="ARBA" id="ARBA00022960"/>
    </source>
</evidence>
<evidence type="ECO:0000256" key="9">
    <source>
        <dbReference type="ARBA" id="ARBA00022737"/>
    </source>
</evidence>
<comment type="cofactor">
    <cofactor evidence="1">
        <name>Mg(2+)</name>
        <dbReference type="ChEBI" id="CHEBI:18420"/>
    </cofactor>
</comment>
<comment type="subcellular location">
    <subcellularLocation>
        <location evidence="2">Cytoplasm</location>
    </subcellularLocation>
</comment>
<name>A0A966HMZ5_9PROT</name>
<dbReference type="PANTHER" id="PTHR43584">
    <property type="entry name" value="NUCLEOTIDYL TRANSFERASE"/>
    <property type="match status" value="1"/>
</dbReference>
<evidence type="ECO:0000256" key="4">
    <source>
        <dbReference type="ARBA" id="ARBA00007947"/>
    </source>
</evidence>
<dbReference type="GO" id="GO:0003977">
    <property type="term" value="F:UDP-N-acetylglucosamine diphosphorylase activity"/>
    <property type="evidence" value="ECO:0007669"/>
    <property type="project" value="UniProtKB-EC"/>
</dbReference>
<keyword evidence="6" id="KW-0808">Transferase</keyword>
<evidence type="ECO:0000256" key="15">
    <source>
        <dbReference type="ARBA" id="ARBA00048247"/>
    </source>
</evidence>
<dbReference type="InterPro" id="IPR038009">
    <property type="entry name" value="GlmU_C_LbH"/>
</dbReference>
<comment type="similarity">
    <text evidence="3">In the C-terminal section; belongs to the transferase hexapeptide repeat family.</text>
</comment>
<keyword evidence="7" id="KW-0548">Nucleotidyltransferase</keyword>
<sequence length="203" mass="22227">MIESEKLLQNKIKKLAIKKGVKLISPDSIYLSSDTKFGKNILIEPYVVIGKGVKIGNNVKILSFSYIEKTKIGNNVTIGPFARLRPDTVLENNSKIGNFVEIKKSRVGKNSKVNHLSYIGDTVLGKNVNVGAGTITCNYDGKNKYKTKILDNAFIGSNSSLVAPVKIGKNTVIGAGSTITKNVKDNTLALSRISQREFKKRKK</sequence>
<keyword evidence="10" id="KW-0460">Magnesium</keyword>
<evidence type="ECO:0000256" key="3">
    <source>
        <dbReference type="ARBA" id="ARBA00007707"/>
    </source>
</evidence>
<keyword evidence="8" id="KW-0479">Metal-binding</keyword>
<dbReference type="GO" id="GO:0071555">
    <property type="term" value="P:cell wall organization"/>
    <property type="evidence" value="ECO:0007669"/>
    <property type="project" value="UniProtKB-KW"/>
</dbReference>
<dbReference type="InterPro" id="IPR050065">
    <property type="entry name" value="GlmU-like"/>
</dbReference>
<dbReference type="CDD" id="cd03353">
    <property type="entry name" value="LbH_GlmU_C"/>
    <property type="match status" value="1"/>
</dbReference>
<proteinExistence type="inferred from homology"/>
<evidence type="ECO:0000256" key="13">
    <source>
        <dbReference type="ARBA" id="ARBA00023315"/>
    </source>
</evidence>